<dbReference type="RefSeq" id="WP_125016486.1">
    <property type="nucleotide sequence ID" value="NZ_QWEZ01000002.1"/>
</dbReference>
<protein>
    <submittedName>
        <fullName evidence="1">Uncharacterized protein</fullName>
    </submittedName>
</protein>
<organism evidence="1 2">
    <name type="scientific">Aestuariirhabdus litorea</name>
    <dbReference type="NCBI Taxonomy" id="2528527"/>
    <lineage>
        <taxon>Bacteria</taxon>
        <taxon>Pseudomonadati</taxon>
        <taxon>Pseudomonadota</taxon>
        <taxon>Gammaproteobacteria</taxon>
        <taxon>Oceanospirillales</taxon>
        <taxon>Aestuariirhabdaceae</taxon>
        <taxon>Aestuariirhabdus</taxon>
    </lineage>
</organism>
<evidence type="ECO:0000313" key="1">
    <source>
        <dbReference type="EMBL" id="RRJ82601.1"/>
    </source>
</evidence>
<dbReference type="Proteomes" id="UP000280792">
    <property type="component" value="Unassembled WGS sequence"/>
</dbReference>
<dbReference type="AlphaFoldDB" id="A0A3P3VIN2"/>
<accession>A0A3P3VIN2</accession>
<sequence length="211" mass="24085">MESEALNAAMGDVRKAQRLLVAYHQRVLPIIESIANQLECAYYYWRPVFHSTPTGGKSNAFTRWTWDYSPLVDSNFFFLSAQVNDKDSVVPEGWMLVVRLVTDSGLSQAFTDKKINWDVMDIPDETDATETRLQLYAYKAATSYEESDGWWNLYGKNSWPDKSGGQCMLNQGGFVFRHDVPISRLGSSDAVEAVVEEYKALLKERQIVEFK</sequence>
<keyword evidence="2" id="KW-1185">Reference proteome</keyword>
<name>A0A3P3VIN2_9GAMM</name>
<reference evidence="1 2" key="1">
    <citation type="submission" date="2018-08" db="EMBL/GenBank/DDBJ databases">
        <authorList>
            <person name="Khan S.A."/>
        </authorList>
    </citation>
    <scope>NUCLEOTIDE SEQUENCE [LARGE SCALE GENOMIC DNA]</scope>
    <source>
        <strain evidence="1 2">GTF-13</strain>
    </source>
</reference>
<evidence type="ECO:0000313" key="2">
    <source>
        <dbReference type="Proteomes" id="UP000280792"/>
    </source>
</evidence>
<reference evidence="1 2" key="2">
    <citation type="submission" date="2018-12" db="EMBL/GenBank/DDBJ databases">
        <title>Simiduia agarivorans gen. nov., sp. nov., a marine, agarolytic bacterium isolated from shallow coastal water from Keelung, Taiwan.</title>
        <authorList>
            <person name="Shieh W.Y."/>
        </authorList>
    </citation>
    <scope>NUCLEOTIDE SEQUENCE [LARGE SCALE GENOMIC DNA]</scope>
    <source>
        <strain evidence="1 2">GTF-13</strain>
    </source>
</reference>
<dbReference type="EMBL" id="QWEZ01000002">
    <property type="protein sequence ID" value="RRJ82601.1"/>
    <property type="molecule type" value="Genomic_DNA"/>
</dbReference>
<gene>
    <name evidence="1" type="ORF">D0544_12100</name>
</gene>
<proteinExistence type="predicted"/>
<comment type="caution">
    <text evidence="1">The sequence shown here is derived from an EMBL/GenBank/DDBJ whole genome shotgun (WGS) entry which is preliminary data.</text>
</comment>